<dbReference type="GO" id="GO:0005524">
    <property type="term" value="F:ATP binding"/>
    <property type="evidence" value="ECO:0007669"/>
    <property type="project" value="UniProtKB-UniRule"/>
</dbReference>
<evidence type="ECO:0000256" key="1">
    <source>
        <dbReference type="ARBA" id="ARBA00004496"/>
    </source>
</evidence>
<comment type="subcellular location">
    <subcellularLocation>
        <location evidence="1 12 13">Cytoplasm</location>
    </subcellularLocation>
</comment>
<dbReference type="InterPro" id="IPR001238">
    <property type="entry name" value="DNA-binding_RecF"/>
</dbReference>
<dbReference type="AlphaFoldDB" id="A0AA35CM52"/>
<dbReference type="RefSeq" id="WP_264842502.1">
    <property type="nucleotide sequence ID" value="NZ_AP025628.1"/>
</dbReference>
<dbReference type="GO" id="GO:0000731">
    <property type="term" value="P:DNA synthesis involved in DNA repair"/>
    <property type="evidence" value="ECO:0007669"/>
    <property type="project" value="TreeGrafter"/>
</dbReference>
<dbReference type="HAMAP" id="MF_00365">
    <property type="entry name" value="RecF"/>
    <property type="match status" value="1"/>
</dbReference>
<evidence type="ECO:0000256" key="8">
    <source>
        <dbReference type="ARBA" id="ARBA00022840"/>
    </source>
</evidence>
<evidence type="ECO:0000259" key="14">
    <source>
        <dbReference type="SMART" id="SM00382"/>
    </source>
</evidence>
<reference evidence="15" key="1">
    <citation type="submission" date="2022-03" db="EMBL/GenBank/DDBJ databases">
        <title>Complete genome sequence of Caldinitratiruptor microaerophilus.</title>
        <authorList>
            <person name="Mukaiyama R."/>
            <person name="Nishiyama T."/>
            <person name="Ueda K."/>
        </authorList>
    </citation>
    <scope>NUCLEOTIDE SEQUENCE</scope>
    <source>
        <strain evidence="15">JCM 16183</strain>
    </source>
</reference>
<keyword evidence="7 12" id="KW-0227">DNA damage</keyword>
<evidence type="ECO:0000256" key="5">
    <source>
        <dbReference type="ARBA" id="ARBA00022705"/>
    </source>
</evidence>
<dbReference type="GO" id="GO:0003697">
    <property type="term" value="F:single-stranded DNA binding"/>
    <property type="evidence" value="ECO:0007669"/>
    <property type="project" value="UniProtKB-UniRule"/>
</dbReference>
<feature type="domain" description="AAA+ ATPase" evidence="14">
    <location>
        <begin position="22"/>
        <end position="370"/>
    </location>
</feature>
<keyword evidence="11 12" id="KW-0742">SOS response</keyword>
<comment type="function">
    <text evidence="12 13">The RecF protein is involved in DNA metabolism; it is required for DNA replication and normal SOS inducibility. RecF binds preferentially to single-stranded, linear DNA. It also seems to bind ATP.</text>
</comment>
<evidence type="ECO:0000256" key="11">
    <source>
        <dbReference type="ARBA" id="ARBA00023236"/>
    </source>
</evidence>
<dbReference type="GO" id="GO:0006302">
    <property type="term" value="P:double-strand break repair"/>
    <property type="evidence" value="ECO:0007669"/>
    <property type="project" value="TreeGrafter"/>
</dbReference>
<dbReference type="Gene3D" id="1.20.1050.90">
    <property type="entry name" value="RecF/RecN/SMC, N-terminal domain"/>
    <property type="match status" value="1"/>
</dbReference>
<feature type="binding site" evidence="12">
    <location>
        <begin position="30"/>
        <end position="37"/>
    </location>
    <ligand>
        <name>ATP</name>
        <dbReference type="ChEBI" id="CHEBI:30616"/>
    </ligand>
</feature>
<keyword evidence="4 12" id="KW-0963">Cytoplasm</keyword>
<evidence type="ECO:0000256" key="6">
    <source>
        <dbReference type="ARBA" id="ARBA00022741"/>
    </source>
</evidence>
<keyword evidence="6 12" id="KW-0547">Nucleotide-binding</keyword>
<evidence type="ECO:0000256" key="4">
    <source>
        <dbReference type="ARBA" id="ARBA00022490"/>
    </source>
</evidence>
<keyword evidence="5 12" id="KW-0235">DNA replication</keyword>
<dbReference type="InterPro" id="IPR018078">
    <property type="entry name" value="DNA-binding_RecF_CS"/>
</dbReference>
<evidence type="ECO:0000256" key="10">
    <source>
        <dbReference type="ARBA" id="ARBA00023204"/>
    </source>
</evidence>
<sequence>MYVARLTLRNFRNYRDLSLELSPGVNAFVGANGQGKTNLLEALHLLATGRSQRGARDPELILAGEDEMRVWARVERAQGPVEIDLQVGTVLGRRLQLNGLPQRRMADLVGRLAVVFFGPDDLQVLKGPPAGRRRFLDILLSQVSPAYLHHLQRYSRALAQRNRLLRQIQGGHAARDELEAWDIPLIESGAEITVRRFRALANLAPVAAEQHRRISGRVEDLEVSYAPALPGIESAAQAGPAEVAQLLQQELQRRRGEEVARAVTLVGPHRDDLALRIGGKDARAFASQGQQRTAVLALKLAELSYMRAVLDEPPVLLLDDVVSELDPDRRRHLLRAVDSGVQTLLTSTDPQDLAIRAWEPGHRLFEVRAGQVRERKE</sequence>
<dbReference type="SMART" id="SM00382">
    <property type="entry name" value="AAA"/>
    <property type="match status" value="1"/>
</dbReference>
<keyword evidence="10 12" id="KW-0234">DNA repair</keyword>
<evidence type="ECO:0000256" key="12">
    <source>
        <dbReference type="HAMAP-Rule" id="MF_00365"/>
    </source>
</evidence>
<dbReference type="InterPro" id="IPR042174">
    <property type="entry name" value="RecF_2"/>
</dbReference>
<dbReference type="Pfam" id="PF02463">
    <property type="entry name" value="SMC_N"/>
    <property type="match status" value="1"/>
</dbReference>
<evidence type="ECO:0000256" key="3">
    <source>
        <dbReference type="ARBA" id="ARBA00020170"/>
    </source>
</evidence>
<keyword evidence="9 12" id="KW-0238">DNA-binding</keyword>
<evidence type="ECO:0000256" key="2">
    <source>
        <dbReference type="ARBA" id="ARBA00008016"/>
    </source>
</evidence>
<dbReference type="SUPFAM" id="SSF52540">
    <property type="entry name" value="P-loop containing nucleoside triphosphate hydrolases"/>
    <property type="match status" value="1"/>
</dbReference>
<protein>
    <recommendedName>
        <fullName evidence="3 12">DNA replication and repair protein RecF</fullName>
    </recommendedName>
</protein>
<dbReference type="PANTHER" id="PTHR32182:SF0">
    <property type="entry name" value="DNA REPLICATION AND REPAIR PROTEIN RECF"/>
    <property type="match status" value="1"/>
</dbReference>
<dbReference type="Gene3D" id="3.40.50.300">
    <property type="entry name" value="P-loop containing nucleotide triphosphate hydrolases"/>
    <property type="match status" value="1"/>
</dbReference>
<gene>
    <name evidence="12 15" type="primary">recF</name>
    <name evidence="15" type="ORF">caldi_29650</name>
</gene>
<evidence type="ECO:0000256" key="13">
    <source>
        <dbReference type="RuleBase" id="RU000578"/>
    </source>
</evidence>
<evidence type="ECO:0000256" key="7">
    <source>
        <dbReference type="ARBA" id="ARBA00022763"/>
    </source>
</evidence>
<dbReference type="InterPro" id="IPR027417">
    <property type="entry name" value="P-loop_NTPase"/>
</dbReference>
<dbReference type="PROSITE" id="PS00618">
    <property type="entry name" value="RECF_2"/>
    <property type="match status" value="1"/>
</dbReference>
<dbReference type="GO" id="GO:0006260">
    <property type="term" value="P:DNA replication"/>
    <property type="evidence" value="ECO:0007669"/>
    <property type="project" value="UniProtKB-UniRule"/>
</dbReference>
<dbReference type="PANTHER" id="PTHR32182">
    <property type="entry name" value="DNA REPLICATION AND REPAIR PROTEIN RECF"/>
    <property type="match status" value="1"/>
</dbReference>
<proteinExistence type="inferred from homology"/>
<dbReference type="EMBL" id="AP025628">
    <property type="protein sequence ID" value="BDG61875.1"/>
    <property type="molecule type" value="Genomic_DNA"/>
</dbReference>
<dbReference type="InterPro" id="IPR003395">
    <property type="entry name" value="RecF/RecN/SMC_N"/>
</dbReference>
<comment type="similarity">
    <text evidence="2 12 13">Belongs to the RecF family.</text>
</comment>
<name>A0AA35CM52_9FIRM</name>
<dbReference type="InterPro" id="IPR003593">
    <property type="entry name" value="AAA+_ATPase"/>
</dbReference>
<dbReference type="GO" id="GO:0009432">
    <property type="term" value="P:SOS response"/>
    <property type="evidence" value="ECO:0007669"/>
    <property type="project" value="UniProtKB-UniRule"/>
</dbReference>
<dbReference type="CDD" id="cd03242">
    <property type="entry name" value="ABC_RecF"/>
    <property type="match status" value="1"/>
</dbReference>
<organism evidence="15 16">
    <name type="scientific">Caldinitratiruptor microaerophilus</name>
    <dbReference type="NCBI Taxonomy" id="671077"/>
    <lineage>
        <taxon>Bacteria</taxon>
        <taxon>Bacillati</taxon>
        <taxon>Bacillota</taxon>
        <taxon>Clostridia</taxon>
        <taxon>Eubacteriales</taxon>
        <taxon>Symbiobacteriaceae</taxon>
        <taxon>Caldinitratiruptor</taxon>
    </lineage>
</organism>
<keyword evidence="16" id="KW-1185">Reference proteome</keyword>
<dbReference type="KEGG" id="cmic:caldi_29650"/>
<dbReference type="GO" id="GO:0005737">
    <property type="term" value="C:cytoplasm"/>
    <property type="evidence" value="ECO:0007669"/>
    <property type="project" value="UniProtKB-SubCell"/>
</dbReference>
<dbReference type="NCBIfam" id="TIGR00611">
    <property type="entry name" value="recf"/>
    <property type="match status" value="1"/>
</dbReference>
<keyword evidence="8 12" id="KW-0067">ATP-binding</keyword>
<evidence type="ECO:0000256" key="9">
    <source>
        <dbReference type="ARBA" id="ARBA00023125"/>
    </source>
</evidence>
<evidence type="ECO:0000313" key="16">
    <source>
        <dbReference type="Proteomes" id="UP001163687"/>
    </source>
</evidence>
<dbReference type="Proteomes" id="UP001163687">
    <property type="component" value="Chromosome"/>
</dbReference>
<accession>A0AA35CM52</accession>
<evidence type="ECO:0000313" key="15">
    <source>
        <dbReference type="EMBL" id="BDG61875.1"/>
    </source>
</evidence>